<reference evidence="1 2" key="1">
    <citation type="submission" date="2014-12" db="EMBL/GenBank/DDBJ databases">
        <title>Genome sequence of Flavobacterium beibuense RSKm HC5.</title>
        <authorList>
            <person name="Kim J.F."/>
            <person name="Song J.Y."/>
            <person name="Kwak M.-J."/>
            <person name="Lee S.-W."/>
        </authorList>
    </citation>
    <scope>NUCLEOTIDE SEQUENCE [LARGE SCALE GENOMIC DNA]</scope>
    <source>
        <strain evidence="1 2">RSKm HC5</strain>
    </source>
</reference>
<sequence>MEPLPPSANINEGTYLVTVKKKNILMVSNCPTEQRKRITHIMDSVMGLNIKPHLAIIAVRGLEKLKDYSTAKELENYGKCIYETKIWRIPSNQYSLTEEWNKRVSYITAITLHNI</sequence>
<protein>
    <submittedName>
        <fullName evidence="1">Uncharacterized protein</fullName>
    </submittedName>
</protein>
<dbReference type="Proteomes" id="UP000289775">
    <property type="component" value="Unassembled WGS sequence"/>
</dbReference>
<accession>A0A444W7M3</accession>
<keyword evidence="2" id="KW-1185">Reference proteome</keyword>
<proteinExistence type="predicted"/>
<dbReference type="AlphaFoldDB" id="A0A444W7M3"/>
<evidence type="ECO:0000313" key="2">
    <source>
        <dbReference type="Proteomes" id="UP000289775"/>
    </source>
</evidence>
<name>A0A444W7M3_9FLAO</name>
<comment type="caution">
    <text evidence="1">The sequence shown here is derived from an EMBL/GenBank/DDBJ whole genome shotgun (WGS) entry which is preliminary data.</text>
</comment>
<organism evidence="1 2">
    <name type="scientific">Flavobacterium beibuense</name>
    <dbReference type="NCBI Taxonomy" id="657326"/>
    <lineage>
        <taxon>Bacteria</taxon>
        <taxon>Pseudomonadati</taxon>
        <taxon>Bacteroidota</taxon>
        <taxon>Flavobacteriia</taxon>
        <taxon>Flavobacteriales</taxon>
        <taxon>Flavobacteriaceae</taxon>
        <taxon>Flavobacterium</taxon>
    </lineage>
</organism>
<evidence type="ECO:0000313" key="1">
    <source>
        <dbReference type="EMBL" id="RYJ41666.1"/>
    </source>
</evidence>
<gene>
    <name evidence="1" type="ORF">NU09_2591</name>
</gene>
<dbReference type="EMBL" id="JUIW01000009">
    <property type="protein sequence ID" value="RYJ41666.1"/>
    <property type="molecule type" value="Genomic_DNA"/>
</dbReference>